<organism evidence="2">
    <name type="scientific">hydrothermal vent metagenome</name>
    <dbReference type="NCBI Taxonomy" id="652676"/>
    <lineage>
        <taxon>unclassified sequences</taxon>
        <taxon>metagenomes</taxon>
        <taxon>ecological metagenomes</taxon>
    </lineage>
</organism>
<dbReference type="AlphaFoldDB" id="A0A3B1C898"/>
<keyword evidence="1" id="KW-0472">Membrane</keyword>
<evidence type="ECO:0000256" key="1">
    <source>
        <dbReference type="SAM" id="Phobius"/>
    </source>
</evidence>
<keyword evidence="1" id="KW-1133">Transmembrane helix</keyword>
<evidence type="ECO:0000313" key="2">
    <source>
        <dbReference type="EMBL" id="VAX14865.1"/>
    </source>
</evidence>
<keyword evidence="1" id="KW-0812">Transmembrane</keyword>
<sequence length="171" mass="19090">VSAIIIGSAVALVIAVGGGGYWFFYGSSPQHTIVVKAEEEVKDIKAEPGKADDQDLIDDSLVASEDQGKEPEVNLGIFYPVEFDAEVGRVMNVDVDLVFENNQQRDEILGRTFYSIVTVENAIGEFFKDKFFQDTMFVQEKLELYLNKELKKAEGLEGLKLVRLGNLTFEE</sequence>
<protein>
    <submittedName>
        <fullName evidence="2">Uncharacterized protein</fullName>
    </submittedName>
</protein>
<reference evidence="2" key="1">
    <citation type="submission" date="2018-06" db="EMBL/GenBank/DDBJ databases">
        <authorList>
            <person name="Zhirakovskaya E."/>
        </authorList>
    </citation>
    <scope>NUCLEOTIDE SEQUENCE</scope>
</reference>
<accession>A0A3B1C898</accession>
<feature type="non-terminal residue" evidence="2">
    <location>
        <position position="1"/>
    </location>
</feature>
<name>A0A3B1C898_9ZZZZ</name>
<proteinExistence type="predicted"/>
<dbReference type="EMBL" id="UOGA01000022">
    <property type="protein sequence ID" value="VAX14865.1"/>
    <property type="molecule type" value="Genomic_DNA"/>
</dbReference>
<gene>
    <name evidence="2" type="ORF">MNBD_NITROSPINAE04-1770</name>
</gene>
<feature type="transmembrane region" description="Helical" evidence="1">
    <location>
        <begin position="6"/>
        <end position="24"/>
    </location>
</feature>